<evidence type="ECO:0000313" key="5">
    <source>
        <dbReference type="Proteomes" id="UP000593566"/>
    </source>
</evidence>
<dbReference type="PANTHER" id="PTHR31836:SF28">
    <property type="entry name" value="SRCR DOMAIN-CONTAINING PROTEIN-RELATED"/>
    <property type="match status" value="1"/>
</dbReference>
<evidence type="ECO:0000256" key="1">
    <source>
        <dbReference type="ARBA" id="ARBA00022729"/>
    </source>
</evidence>
<comment type="caution">
    <text evidence="4">The sequence shown here is derived from an EMBL/GenBank/DDBJ whole genome shotgun (WGS) entry which is preliminary data.</text>
</comment>
<organism evidence="4 5">
    <name type="scientific">Letharia lupina</name>
    <dbReference type="NCBI Taxonomy" id="560253"/>
    <lineage>
        <taxon>Eukaryota</taxon>
        <taxon>Fungi</taxon>
        <taxon>Dikarya</taxon>
        <taxon>Ascomycota</taxon>
        <taxon>Pezizomycotina</taxon>
        <taxon>Lecanoromycetes</taxon>
        <taxon>OSLEUM clade</taxon>
        <taxon>Lecanoromycetidae</taxon>
        <taxon>Lecanorales</taxon>
        <taxon>Lecanorineae</taxon>
        <taxon>Parmeliaceae</taxon>
        <taxon>Letharia</taxon>
    </lineage>
</organism>
<evidence type="ECO:0008006" key="6">
    <source>
        <dbReference type="Google" id="ProtNLM"/>
    </source>
</evidence>
<keyword evidence="5" id="KW-1185">Reference proteome</keyword>
<sequence>MKAQTLALGLALSAPLASAYQGKMTNYQVSAGLTSCGTTHADSEMVVALSLSLMQQGWPGNPNDNPKCNTYISIWNPDTQVLTQNVKVVDSCRGCAMYDIDASDAVFAAVADPALDHGDGWEIVDWGGNGVGGKRDLGLETLTVGPVGKREPHHPHAKVAREEKGDGDDSQMAG</sequence>
<dbReference type="CDD" id="cd22191">
    <property type="entry name" value="DPBB_RlpA_EXP_N-like"/>
    <property type="match status" value="1"/>
</dbReference>
<dbReference type="InterPro" id="IPR036908">
    <property type="entry name" value="RlpA-like_sf"/>
</dbReference>
<feature type="signal peptide" evidence="3">
    <location>
        <begin position="1"/>
        <end position="19"/>
    </location>
</feature>
<dbReference type="AlphaFoldDB" id="A0A8H6FL04"/>
<dbReference type="SUPFAM" id="SSF50685">
    <property type="entry name" value="Barwin-like endoglucanases"/>
    <property type="match status" value="1"/>
</dbReference>
<reference evidence="4 5" key="1">
    <citation type="journal article" date="2020" name="Genomics">
        <title>Complete, high-quality genomes from long-read metagenomic sequencing of two wolf lichen thalli reveals enigmatic genome architecture.</title>
        <authorList>
            <person name="McKenzie S.K."/>
            <person name="Walston R.F."/>
            <person name="Allen J.L."/>
        </authorList>
    </citation>
    <scope>NUCLEOTIDE SEQUENCE [LARGE SCALE GENOMIC DNA]</scope>
    <source>
        <strain evidence="4">WasteWater1</strain>
    </source>
</reference>
<feature type="region of interest" description="Disordered" evidence="2">
    <location>
        <begin position="145"/>
        <end position="174"/>
    </location>
</feature>
<dbReference type="EMBL" id="JACCJB010000002">
    <property type="protein sequence ID" value="KAF6230496.1"/>
    <property type="molecule type" value="Genomic_DNA"/>
</dbReference>
<dbReference type="GeneID" id="59333246"/>
<dbReference type="RefSeq" id="XP_037157753.1">
    <property type="nucleotide sequence ID" value="XM_037295752.1"/>
</dbReference>
<dbReference type="InterPro" id="IPR051477">
    <property type="entry name" value="Expansin_CellWall"/>
</dbReference>
<feature type="chain" id="PRO_5034187090" description="RlpA-like protein double-psi beta-barrel domain-containing protein" evidence="3">
    <location>
        <begin position="20"/>
        <end position="174"/>
    </location>
</feature>
<dbReference type="Proteomes" id="UP000593566">
    <property type="component" value="Unassembled WGS sequence"/>
</dbReference>
<name>A0A8H6FL04_9LECA</name>
<proteinExistence type="predicted"/>
<gene>
    <name evidence="4" type="ORF">HO133_004840</name>
</gene>
<evidence type="ECO:0000256" key="2">
    <source>
        <dbReference type="SAM" id="MobiDB-lite"/>
    </source>
</evidence>
<feature type="compositionally biased region" description="Acidic residues" evidence="2">
    <location>
        <begin position="165"/>
        <end position="174"/>
    </location>
</feature>
<accession>A0A8H6FL04</accession>
<dbReference type="Gene3D" id="2.40.40.10">
    <property type="entry name" value="RlpA-like domain"/>
    <property type="match status" value="1"/>
</dbReference>
<keyword evidence="1 3" id="KW-0732">Signal</keyword>
<evidence type="ECO:0000256" key="3">
    <source>
        <dbReference type="SAM" id="SignalP"/>
    </source>
</evidence>
<dbReference type="PANTHER" id="PTHR31836">
    <property type="match status" value="1"/>
</dbReference>
<protein>
    <recommendedName>
        <fullName evidence="6">RlpA-like protein double-psi beta-barrel domain-containing protein</fullName>
    </recommendedName>
</protein>
<evidence type="ECO:0000313" key="4">
    <source>
        <dbReference type="EMBL" id="KAF6230496.1"/>
    </source>
</evidence>